<reference evidence="1" key="1">
    <citation type="journal article" date="2020" name="Nature">
        <title>Giant virus diversity and host interactions through global metagenomics.</title>
        <authorList>
            <person name="Schulz F."/>
            <person name="Roux S."/>
            <person name="Paez-Espino D."/>
            <person name="Jungbluth S."/>
            <person name="Walsh D.A."/>
            <person name="Denef V.J."/>
            <person name="McMahon K.D."/>
            <person name="Konstantinidis K.T."/>
            <person name="Eloe-Fadrosh E.A."/>
            <person name="Kyrpides N.C."/>
            <person name="Woyke T."/>
        </authorList>
    </citation>
    <scope>NUCLEOTIDE SEQUENCE</scope>
    <source>
        <strain evidence="1">GVMAG-M-3300017651-5</strain>
    </source>
</reference>
<accession>A0A6C0BLK8</accession>
<name>A0A6C0BLK8_9ZZZZ</name>
<protein>
    <submittedName>
        <fullName evidence="1">Uncharacterized protein</fullName>
    </submittedName>
</protein>
<dbReference type="EMBL" id="MN739193">
    <property type="protein sequence ID" value="QHS92902.1"/>
    <property type="molecule type" value="Genomic_DNA"/>
</dbReference>
<proteinExistence type="predicted"/>
<evidence type="ECO:0000313" key="1">
    <source>
        <dbReference type="EMBL" id="QHS92902.1"/>
    </source>
</evidence>
<organism evidence="1">
    <name type="scientific">viral metagenome</name>
    <dbReference type="NCBI Taxonomy" id="1070528"/>
    <lineage>
        <taxon>unclassified sequences</taxon>
        <taxon>metagenomes</taxon>
        <taxon>organismal metagenomes</taxon>
    </lineage>
</organism>
<sequence length="324" mass="36931">MTLIRVLPQELLFNICEYSDVVPETLSNEYILQEILNLHPMINLGRELLVANTHRFKDDLFGDLCSIVSVTASHDGDVALNTVGEQGNDYYIAIDQFSYSSKPRKYKRIYKSLLGSYFKSFSVSMVSKQIRMICTVPEITSDELTLMYIIARDSASSVHRLLRSSNERSRCGEDHIITKLAEADRNISVYVIEELRKIPGCISNIIRYSRMYRTLMDNAKLKGCPVNEFMARRPKIIDVMTFTNTRGRKMRIAHNAQADISNITSWIVDRLSIPGVTCEEDKQFNEVFITVPSGGRDVVDNIVSDLRLLMDLSVANSITYEYLP</sequence>
<dbReference type="AlphaFoldDB" id="A0A6C0BLK8"/>